<organism evidence="1">
    <name type="scientific">Oryza nivara</name>
    <name type="common">Indian wild rice</name>
    <name type="synonym">Oryza sativa f. spontanea</name>
    <dbReference type="NCBI Taxonomy" id="4536"/>
    <lineage>
        <taxon>Eukaryota</taxon>
        <taxon>Viridiplantae</taxon>
        <taxon>Streptophyta</taxon>
        <taxon>Embryophyta</taxon>
        <taxon>Tracheophyta</taxon>
        <taxon>Spermatophyta</taxon>
        <taxon>Magnoliopsida</taxon>
        <taxon>Liliopsida</taxon>
        <taxon>Poales</taxon>
        <taxon>Poaceae</taxon>
        <taxon>BOP clade</taxon>
        <taxon>Oryzoideae</taxon>
        <taxon>Oryzeae</taxon>
        <taxon>Oryzinae</taxon>
        <taxon>Oryza</taxon>
    </lineage>
</organism>
<accession>A0A0E0H5D0</accession>
<protein>
    <submittedName>
        <fullName evidence="1">Uncharacterized protein</fullName>
    </submittedName>
</protein>
<keyword evidence="2" id="KW-1185">Reference proteome</keyword>
<reference evidence="1" key="2">
    <citation type="submission" date="2018-04" db="EMBL/GenBank/DDBJ databases">
        <title>OnivRS2 (Oryza nivara Reference Sequence Version 2).</title>
        <authorList>
            <person name="Zhang J."/>
            <person name="Kudrna D."/>
            <person name="Lee S."/>
            <person name="Talag J."/>
            <person name="Rajasekar S."/>
            <person name="Welchert J."/>
            <person name="Hsing Y.-I."/>
            <person name="Wing R.A."/>
        </authorList>
    </citation>
    <scope>NUCLEOTIDE SEQUENCE [LARGE SCALE GENOMIC DNA]</scope>
    <source>
        <strain evidence="1">SL10</strain>
    </source>
</reference>
<sequence length="43" mass="5157">MTEVFTIDMLLSVIWDREYQDQRLEADAITHVAWHLRGRRARG</sequence>
<evidence type="ECO:0000313" key="1">
    <source>
        <dbReference type="EnsemblPlants" id="ONIVA04G22810.1"/>
    </source>
</evidence>
<dbReference type="Gramene" id="ONIVA04G22810.1">
    <property type="protein sequence ID" value="ONIVA04G22810.1"/>
    <property type="gene ID" value="ONIVA04G22810"/>
</dbReference>
<evidence type="ECO:0000313" key="2">
    <source>
        <dbReference type="Proteomes" id="UP000006591"/>
    </source>
</evidence>
<dbReference type="AlphaFoldDB" id="A0A0E0H5D0"/>
<dbReference type="HOGENOM" id="CLU_3243028_0_0_1"/>
<reference evidence="1" key="1">
    <citation type="submission" date="2015-04" db="UniProtKB">
        <authorList>
            <consortium name="EnsemblPlants"/>
        </authorList>
    </citation>
    <scope>IDENTIFICATION</scope>
    <source>
        <strain evidence="1">SL10</strain>
    </source>
</reference>
<name>A0A0E0H5D0_ORYNI</name>
<proteinExistence type="predicted"/>
<dbReference type="Proteomes" id="UP000006591">
    <property type="component" value="Chromosome 4"/>
</dbReference>
<dbReference type="EnsemblPlants" id="ONIVA04G22810.1">
    <property type="protein sequence ID" value="ONIVA04G22810.1"/>
    <property type="gene ID" value="ONIVA04G22810"/>
</dbReference>